<dbReference type="SMART" id="SM00135">
    <property type="entry name" value="LY"/>
    <property type="match status" value="4"/>
</dbReference>
<feature type="repeat" description="LDL-receptor class B" evidence="13">
    <location>
        <begin position="2085"/>
        <end position="2128"/>
    </location>
</feature>
<dbReference type="PANTHER" id="PTHR12352">
    <property type="entry name" value="SECRETED MODULAR CALCIUM-BINDING PROTEIN"/>
    <property type="match status" value="1"/>
</dbReference>
<dbReference type="InterPro" id="IPR000033">
    <property type="entry name" value="LDLR_classB_rpt"/>
</dbReference>
<comment type="subcellular location">
    <subcellularLocation>
        <location evidence="1">Secreted</location>
        <location evidence="1">Extracellular space</location>
        <location evidence="1">Extracellular matrix</location>
        <location evidence="1">Basement membrane</location>
    </subcellularLocation>
</comment>
<feature type="domain" description="Thyroglobulin type-1" evidence="19">
    <location>
        <begin position="1557"/>
        <end position="1627"/>
    </location>
</feature>
<evidence type="ECO:0000259" key="20">
    <source>
        <dbReference type="PROSITE" id="PS51220"/>
    </source>
</evidence>
<dbReference type="PROSITE" id="PS00010">
    <property type="entry name" value="ASX_HYDROXYL"/>
    <property type="match status" value="2"/>
</dbReference>
<dbReference type="SUPFAM" id="SSF57196">
    <property type="entry name" value="EGF/Laminin"/>
    <property type="match status" value="2"/>
</dbReference>
<evidence type="ECO:0000256" key="7">
    <source>
        <dbReference type="ARBA" id="ARBA00022837"/>
    </source>
</evidence>
<dbReference type="SMART" id="SM00181">
    <property type="entry name" value="EGF"/>
    <property type="match status" value="3"/>
</dbReference>
<keyword evidence="10 14" id="KW-1015">Disulfide bond</keyword>
<feature type="region of interest" description="Disordered" evidence="15">
    <location>
        <begin position="951"/>
        <end position="977"/>
    </location>
</feature>
<dbReference type="SMART" id="SM00211">
    <property type="entry name" value="TY"/>
    <property type="match status" value="8"/>
</dbReference>
<dbReference type="InterPro" id="IPR051950">
    <property type="entry name" value="Dev_reg/Prot_inhib"/>
</dbReference>
<dbReference type="SUPFAM" id="SSF57610">
    <property type="entry name" value="Thyroglobulin type-1 domain"/>
    <property type="match status" value="11"/>
</dbReference>
<feature type="compositionally biased region" description="Basic and acidic residues" evidence="15">
    <location>
        <begin position="1552"/>
        <end position="1566"/>
    </location>
</feature>
<feature type="region of interest" description="Disordered" evidence="15">
    <location>
        <begin position="1612"/>
        <end position="1631"/>
    </location>
</feature>
<feature type="compositionally biased region" description="Basic and acidic residues" evidence="15">
    <location>
        <begin position="963"/>
        <end position="977"/>
    </location>
</feature>
<keyword evidence="2" id="KW-0964">Secreted</keyword>
<protein>
    <submittedName>
        <fullName evidence="21">(spotted green pufferfish) hypothetical protein</fullName>
    </submittedName>
</protein>
<evidence type="ECO:0000256" key="12">
    <source>
        <dbReference type="PROSITE-ProRule" id="PRU00076"/>
    </source>
</evidence>
<dbReference type="Gene3D" id="2.10.25.10">
    <property type="entry name" value="Laminin"/>
    <property type="match status" value="2"/>
</dbReference>
<keyword evidence="6" id="KW-0677">Repeat</keyword>
<evidence type="ECO:0000259" key="18">
    <source>
        <dbReference type="PROSITE" id="PS50993"/>
    </source>
</evidence>
<dbReference type="InterPro" id="IPR000152">
    <property type="entry name" value="EGF-type_Asp/Asn_hydroxyl_site"/>
</dbReference>
<dbReference type="Pfam" id="PF00086">
    <property type="entry name" value="Thyroglobulin_1"/>
    <property type="match status" value="9"/>
</dbReference>
<dbReference type="PROSITE" id="PS51120">
    <property type="entry name" value="LDLRB"/>
    <property type="match status" value="3"/>
</dbReference>
<evidence type="ECO:0000256" key="4">
    <source>
        <dbReference type="ARBA" id="ARBA00022536"/>
    </source>
</evidence>
<feature type="repeat" description="LDL-receptor class B" evidence="13">
    <location>
        <begin position="2129"/>
        <end position="2171"/>
    </location>
</feature>
<feature type="non-terminal residue" evidence="21">
    <location>
        <position position="1"/>
    </location>
</feature>
<dbReference type="SUPFAM" id="SSF54511">
    <property type="entry name" value="GFP-like"/>
    <property type="match status" value="1"/>
</dbReference>
<evidence type="ECO:0000256" key="11">
    <source>
        <dbReference type="ARBA" id="ARBA00023180"/>
    </source>
</evidence>
<feature type="disulfide bond" evidence="14">
    <location>
        <begin position="1596"/>
        <end position="1603"/>
    </location>
</feature>
<keyword evidence="9" id="KW-0130">Cell adhesion</keyword>
<accession>Q4SEE4</accession>
<feature type="domain" description="Thyroglobulin type-1" evidence="19">
    <location>
        <begin position="1634"/>
        <end position="1792"/>
    </location>
</feature>
<dbReference type="Gene3D" id="2.40.155.10">
    <property type="entry name" value="Green fluorescent protein"/>
    <property type="match status" value="1"/>
</dbReference>
<dbReference type="CDD" id="cd00054">
    <property type="entry name" value="EGF_CA"/>
    <property type="match status" value="1"/>
</dbReference>
<dbReference type="SMART" id="SM00539">
    <property type="entry name" value="NIDO"/>
    <property type="match status" value="1"/>
</dbReference>
<feature type="domain" description="Thyroglobulin type-1" evidence="19">
    <location>
        <begin position="1946"/>
        <end position="2014"/>
    </location>
</feature>
<dbReference type="InterPro" id="IPR049883">
    <property type="entry name" value="NOTCH1_EGF-like"/>
</dbReference>
<dbReference type="InterPro" id="IPR036857">
    <property type="entry name" value="Thyroglobulin_1_sf"/>
</dbReference>
<evidence type="ECO:0000256" key="6">
    <source>
        <dbReference type="ARBA" id="ARBA00022737"/>
    </source>
</evidence>
<feature type="disulfide bond" evidence="14">
    <location>
        <begin position="933"/>
        <end position="940"/>
    </location>
</feature>
<evidence type="ECO:0000256" key="2">
    <source>
        <dbReference type="ARBA" id="ARBA00022525"/>
    </source>
</evidence>
<dbReference type="PROSITE" id="PS01187">
    <property type="entry name" value="EGF_CA"/>
    <property type="match status" value="1"/>
</dbReference>
<feature type="compositionally biased region" description="Pro residues" evidence="15">
    <location>
        <begin position="275"/>
        <end position="284"/>
    </location>
</feature>
<feature type="compositionally biased region" description="Low complexity" evidence="15">
    <location>
        <begin position="299"/>
        <end position="314"/>
    </location>
</feature>
<dbReference type="SUPFAM" id="SSF63825">
    <property type="entry name" value="YWTD domain"/>
    <property type="match status" value="1"/>
</dbReference>
<dbReference type="PROSITE" id="PS51220">
    <property type="entry name" value="NIDO"/>
    <property type="match status" value="1"/>
</dbReference>
<dbReference type="FunFam" id="2.10.25.10:FF:000038">
    <property type="entry name" value="Fibrillin 2"/>
    <property type="match status" value="1"/>
</dbReference>
<reference evidence="21" key="1">
    <citation type="journal article" date="2004" name="Nature">
        <title>Genome duplication in the teleost fish Tetraodon nigroviridis reveals the early vertebrate proto-karyotype.</title>
        <authorList>
            <person name="Jaillon O."/>
            <person name="Aury J.-M."/>
            <person name="Brunet F."/>
            <person name="Petit J.-L."/>
            <person name="Stange-Thomann N."/>
            <person name="Mauceli E."/>
            <person name="Bouneau L."/>
            <person name="Fischer C."/>
            <person name="Ozouf-Costaz C."/>
            <person name="Bernot A."/>
            <person name="Nicaud S."/>
            <person name="Jaffe D."/>
            <person name="Fisher S."/>
            <person name="Lutfalla G."/>
            <person name="Dossat C."/>
            <person name="Segurens B."/>
            <person name="Dasilva C."/>
            <person name="Salanoubat M."/>
            <person name="Levy M."/>
            <person name="Boudet N."/>
            <person name="Castellano S."/>
            <person name="Anthouard V."/>
            <person name="Jubin C."/>
            <person name="Castelli V."/>
            <person name="Katinka M."/>
            <person name="Vacherie B."/>
            <person name="Biemont C."/>
            <person name="Skalli Z."/>
            <person name="Cattolico L."/>
            <person name="Poulain J."/>
            <person name="De Berardinis V."/>
            <person name="Cruaud C."/>
            <person name="Duprat S."/>
            <person name="Brottier P."/>
            <person name="Coutanceau J.-P."/>
            <person name="Gouzy J."/>
            <person name="Parra G."/>
            <person name="Lardier G."/>
            <person name="Chapple C."/>
            <person name="McKernan K.J."/>
            <person name="McEwan P."/>
            <person name="Bosak S."/>
            <person name="Kellis M."/>
            <person name="Volff J.-N."/>
            <person name="Guigo R."/>
            <person name="Zody M.C."/>
            <person name="Mesirov J."/>
            <person name="Lindblad-Toh K."/>
            <person name="Birren B."/>
            <person name="Nusbaum C."/>
            <person name="Kahn D."/>
            <person name="Robinson-Rechavi M."/>
            <person name="Laudet V."/>
            <person name="Schachter V."/>
            <person name="Quetier F."/>
            <person name="Saurin W."/>
            <person name="Scarpelli C."/>
            <person name="Wincker P."/>
            <person name="Lander E.S."/>
            <person name="Weissenbach J."/>
            <person name="Roest Crollius H."/>
        </authorList>
    </citation>
    <scope>NUCLEOTIDE SEQUENCE [LARGE SCALE GENOMIC DNA]</scope>
</reference>
<dbReference type="PROSITE" id="PS51162">
    <property type="entry name" value="THYROGLOBULIN_1_2"/>
    <property type="match status" value="8"/>
</dbReference>
<proteinExistence type="predicted"/>
<evidence type="ECO:0000256" key="9">
    <source>
        <dbReference type="ARBA" id="ARBA00022889"/>
    </source>
</evidence>
<dbReference type="GO" id="GO:0007160">
    <property type="term" value="P:cell-matrix adhesion"/>
    <property type="evidence" value="ECO:0007669"/>
    <property type="project" value="InterPro"/>
</dbReference>
<comment type="caution">
    <text evidence="21">The sequence shown here is derived from an EMBL/GenBank/DDBJ whole genome shotgun (WGS) entry which is preliminary data.</text>
</comment>
<keyword evidence="11" id="KW-0325">Glycoprotein</keyword>
<dbReference type="EMBL" id="CAAE01014622">
    <property type="protein sequence ID" value="CAG00988.1"/>
    <property type="molecule type" value="Genomic_DNA"/>
</dbReference>
<feature type="repeat" description="LDL-receptor class B" evidence="13">
    <location>
        <begin position="2172"/>
        <end position="2216"/>
    </location>
</feature>
<dbReference type="PROSITE" id="PS00484">
    <property type="entry name" value="THYROGLOBULIN_1_1"/>
    <property type="match status" value="4"/>
</dbReference>
<dbReference type="InterPro" id="IPR000742">
    <property type="entry name" value="EGF"/>
</dbReference>
<feature type="disulfide bond" evidence="14">
    <location>
        <begin position="1984"/>
        <end position="1991"/>
    </location>
</feature>
<dbReference type="Pfam" id="PF07645">
    <property type="entry name" value="EGF_CA"/>
    <property type="match status" value="1"/>
</dbReference>
<gene>
    <name evidence="21" type="ORF">GSTENG00019595001</name>
</gene>
<evidence type="ECO:0000256" key="15">
    <source>
        <dbReference type="SAM" id="MobiDB-lite"/>
    </source>
</evidence>
<feature type="domain" description="Nidogen G2 beta-barrel" evidence="18">
    <location>
        <begin position="422"/>
        <end position="652"/>
    </location>
</feature>
<feature type="chain" id="PRO_5004243656" evidence="16">
    <location>
        <begin position="24"/>
        <end position="2306"/>
    </location>
</feature>
<dbReference type="FunFam" id="2.120.10.30:FF:000241">
    <property type="entry name" value="Low-density lipoprotein receptor-related protein 6"/>
    <property type="match status" value="1"/>
</dbReference>
<sequence>MERGVLLAVCLLCWSCTVSVVSAIRRADLLPYGSLNGDLVLAEGDDETSKVLSLPRRFYFYDSPFSQLYVATNGIISAQDLPMEKQYVDDGFPTDFPVFAPFLADIDTSGGRGQIYYRVTETPGVLNRVAQEVQRGFPDAKFTPTHVVVATWENVAAYEEQTRTAGPSNKVNTFQAVIGYDESDSYTLFLYPDDGLKFFGTRPKESYNVEIELAARVGFSRGEDTTTPEYPEYPDNTLEPLIQEEEEHDYPLTGGDPEFSPAPSPGGHSEVPAASPAPPTPSEVPDPQGQSRNEDVPLASEPSHSAEPAARSWSPPSPPESPPQGGGQEQPPQTPLEVLDVYPPHGHQPPLSPGGHVVSVDEDDVDFDTGVIHYTTENRETCARFQQQCSQNAFCSDYLTGYCCHCQSGFYGNGRHCLPEGAPQRVSGKVSGTVNVGSTPVELNGIDLHAYIVVGDGRAYTAISEVPELAGLALMPVAPIGELFGWLFALELPNSQAGFKITGATFTRQAEVVFYPGNQRLSVLQTGRGLDDHNHLTVDTVLSGSVPVLPPGAEVTMEPFKETYQYYPSIATSTSVREFTVVSAERGSESFSFQLKQNITYEDCRHDNRAPALETLQITMERVFVMYVTEERILRYAITNKISPVGVDSSGPELINPCYAGNHDCDTTAQCVPLGGQEFQCQCATGYRGDGRNCYDIDECSSSPCHINGRCVNRLGSFDCHCQPGFYGDGFLCSQLAEVFNDGFQCHGSTGHCWCVDVRGQERAGTRTPPGTAPTDCGRPGDIHKNADINSQKDGRCCPLTSVYFPPVVPELPKTLCEHHRDSVQTTSPEGFPITGLYVPQCDHEGQYSPLQCHGSSGYCWCVDSNGQEQAGTKTPPGTTPTNCGDPAQPERTKTQCEHHRDSVQSTGPEGYPVVGAYVPQCDDNGLYRPLQCHGSSGYCWCVDSRGQEREGTRVAPGSPTVDCDKTEELEPERPKTHCEDHRDRVQTVSPEGYPILGAYVPQCDTNGQYTPLQMNQSVPRLTVSITETVSRAPVQRDIPYWEPTSPSVTITASTHHSSVTAPLDTVGVWTVLDRREHEPGLLLENHLWTVTDQIVPRLTVSITETVSRAPVQRDIPHWEPTSPSVTIMASTHHSRLTSFTVSSVTGPLDTVGVWTVMDGREQEPGLLLDNSRKTVTAQMSQNVPKHCVSSTETVFRRKGFSVPGAFVPQCDANGQYTPKQISQIVPRLTVSITETVSRAPVQRDIPQWEPTSPSVTIMASTHHSSVTGPLDTVGVWTVMDGREQEPGLLLDNSRETATPSVTLTASTHLNSVTAPLDTVGVWTVLDRREQEPGLLLENHLWTVTDQISQIVPRLTVSITETVSRAPVQRDIPQWEPTSPSVTIMASTHHSRLTSFTVSSVTGPLDTVGVWTVMDGREKEPGLLLDNSRKTATAQMNQSVPRLTVSITETVSRAPVQRDIPYWEPTSPSVTIMASTHHSSVTAPLDTVGVWTVLDRREQEPGLLLENHLWTVTDQCHGSTGYCWCVDSNGQERAGTRTPPGTQPTDCDGPDEPERPKTHCEHHRDSVQSTSPEGYPPLGAYVPQCDDNGQYTPQQCHGSTGHCWCVDSTGQERAGTRTSPGEPPVDCDRPDRPKTHCEYHRDSVQPLGAYVPQCDANGQYTPQQIVPRLTVSITETVSRAPVQRDIPHWEPTSPSVTIMASTHHSRLTSFTVSSVTGPLDTVGVWTVMDGREKEPGLLLDNSRKTATAQCDANGQYTPKQCHGSTGHCWCVDSTGQERAGTRTSPGEPPVDCDRPDQSQIVPRLTVSITETVSRAPVQRDIPQWEPTSPSVTIMASTHHSRLTSFTVSSVTGPLDTVGVWTVMDGREQEPGLLLDNSRETVTAQCDANGQYTPKQCHGSTGHCWCVDSTGQERAGTRTSPGEPPVDCDRPGEMVHLVPVPPTQRPESVCERWRTSLIEHYGGKPEPQQYLPQCEADGQFSPVQCYGETTYCWCVDQDGREIAGTRSYDAVKPACLPSVAPPTVRPLPRPDVTPPPHADVTLLYAQGQKIGALPLSGTRLDETSARTLLTLHGSIVVGLAYDCKENHVYWTDLSARTINRAAMAPGAEPEILINTNLVSPEGLAVDPNRRLMFWVDSNTDLIETSNLDGSGRRTLFGTELVNPRAIIVVSSTGTLYWTDWNREAPKIESSTVEGQNRKVVVSDGIGLPNALTYDTTSGQVCWADAGTKRLECVFPDGTGRRVVHPSLNYPFNMVYYRSHFYFTDWRRDGVIAVNKESSQITGEYLPDQRSHLYGITIATSHCLSGEK</sequence>
<dbReference type="Pfam" id="PF00058">
    <property type="entry name" value="Ldl_recept_b"/>
    <property type="match status" value="3"/>
</dbReference>
<dbReference type="GO" id="GO:0005615">
    <property type="term" value="C:extracellular space"/>
    <property type="evidence" value="ECO:0007669"/>
    <property type="project" value="TreeGrafter"/>
</dbReference>
<evidence type="ECO:0000256" key="14">
    <source>
        <dbReference type="PROSITE-ProRule" id="PRU00500"/>
    </source>
</evidence>
<evidence type="ECO:0000259" key="19">
    <source>
        <dbReference type="PROSITE" id="PS51162"/>
    </source>
</evidence>
<keyword evidence="7" id="KW-0106">Calcium</keyword>
<feature type="domain" description="EGF-like" evidence="17">
    <location>
        <begin position="696"/>
        <end position="734"/>
    </location>
</feature>
<dbReference type="InterPro" id="IPR018097">
    <property type="entry name" value="EGF_Ca-bd_CS"/>
</dbReference>
<evidence type="ECO:0000259" key="17">
    <source>
        <dbReference type="PROSITE" id="PS50026"/>
    </source>
</evidence>
<feature type="region of interest" description="Disordered" evidence="15">
    <location>
        <begin position="1911"/>
        <end position="1931"/>
    </location>
</feature>
<dbReference type="PROSITE" id="PS01186">
    <property type="entry name" value="EGF_2"/>
    <property type="match status" value="3"/>
</dbReference>
<dbReference type="CDD" id="cd00191">
    <property type="entry name" value="TY"/>
    <property type="match status" value="8"/>
</dbReference>
<feature type="region of interest" description="Disordered" evidence="15">
    <location>
        <begin position="871"/>
        <end position="897"/>
    </location>
</feature>
<feature type="domain" description="Thyroglobulin type-1" evidence="19">
    <location>
        <begin position="702"/>
        <end position="777"/>
    </location>
</feature>
<feature type="region of interest" description="Disordered" evidence="15">
    <location>
        <begin position="1778"/>
        <end position="1797"/>
    </location>
</feature>
<feature type="compositionally biased region" description="Low complexity" evidence="15">
    <location>
        <begin position="872"/>
        <end position="882"/>
    </location>
</feature>
<keyword evidence="3" id="KW-0272">Extracellular matrix</keyword>
<feature type="domain" description="EGF-like" evidence="17">
    <location>
        <begin position="654"/>
        <end position="695"/>
    </location>
</feature>
<dbReference type="PROSITE" id="PS50026">
    <property type="entry name" value="EGF_3"/>
    <property type="match status" value="3"/>
</dbReference>
<dbReference type="InterPro" id="IPR009017">
    <property type="entry name" value="GFP"/>
</dbReference>
<dbReference type="Pfam" id="PF12947">
    <property type="entry name" value="EGF_3"/>
    <property type="match status" value="1"/>
</dbReference>
<dbReference type="Pfam" id="PF06119">
    <property type="entry name" value="NIDO"/>
    <property type="match status" value="1"/>
</dbReference>
<dbReference type="InterPro" id="IPR024731">
    <property type="entry name" value="NELL2-like_EGF"/>
</dbReference>
<dbReference type="GO" id="GO:0005509">
    <property type="term" value="F:calcium ion binding"/>
    <property type="evidence" value="ECO:0007669"/>
    <property type="project" value="InterPro"/>
</dbReference>
<feature type="domain" description="Thyroglobulin type-1" evidence="19">
    <location>
        <begin position="1873"/>
        <end position="1927"/>
    </location>
</feature>
<feature type="disulfide bond" evidence="14">
    <location>
        <begin position="1896"/>
        <end position="1903"/>
    </location>
</feature>
<evidence type="ECO:0000256" key="8">
    <source>
        <dbReference type="ARBA" id="ARBA00022869"/>
    </source>
</evidence>
<feature type="disulfide bond" evidence="14">
    <location>
        <begin position="1516"/>
        <end position="1523"/>
    </location>
</feature>
<dbReference type="GO" id="GO:0005604">
    <property type="term" value="C:basement membrane"/>
    <property type="evidence" value="ECO:0007669"/>
    <property type="project" value="UniProtKB-SubCell"/>
</dbReference>
<feature type="disulfide bond" evidence="14">
    <location>
        <begin position="853"/>
        <end position="860"/>
    </location>
</feature>
<feature type="disulfide bond" evidence="14">
    <location>
        <begin position="1761"/>
        <end position="1768"/>
    </location>
</feature>
<evidence type="ECO:0000256" key="5">
    <source>
        <dbReference type="ARBA" id="ARBA00022729"/>
    </source>
</evidence>
<dbReference type="OrthoDB" id="6375837at2759"/>
<dbReference type="GO" id="GO:0030855">
    <property type="term" value="P:epithelial cell differentiation"/>
    <property type="evidence" value="ECO:0007669"/>
    <property type="project" value="UniProtKB-ARBA"/>
</dbReference>
<feature type="domain" description="Thyroglobulin type-1" evidence="19">
    <location>
        <begin position="894"/>
        <end position="964"/>
    </location>
</feature>
<feature type="domain" description="NIDO" evidence="20">
    <location>
        <begin position="101"/>
        <end position="264"/>
    </location>
</feature>
<feature type="region of interest" description="Disordered" evidence="15">
    <location>
        <begin position="249"/>
        <end position="354"/>
    </location>
</feature>
<keyword evidence="5 16" id="KW-0732">Signal</keyword>
<feature type="disulfide bond" evidence="14">
    <location>
        <begin position="746"/>
        <end position="753"/>
    </location>
</feature>
<evidence type="ECO:0000256" key="1">
    <source>
        <dbReference type="ARBA" id="ARBA00004302"/>
    </source>
</evidence>
<evidence type="ECO:0000256" key="13">
    <source>
        <dbReference type="PROSITE-ProRule" id="PRU00461"/>
    </source>
</evidence>
<feature type="domain" description="EGF-like" evidence="17">
    <location>
        <begin position="378"/>
        <end position="418"/>
    </location>
</feature>
<organism evidence="21">
    <name type="scientific">Tetraodon nigroviridis</name>
    <name type="common">Spotted green pufferfish</name>
    <name type="synonym">Chelonodon nigroviridis</name>
    <dbReference type="NCBI Taxonomy" id="99883"/>
    <lineage>
        <taxon>Eukaryota</taxon>
        <taxon>Metazoa</taxon>
        <taxon>Chordata</taxon>
        <taxon>Craniata</taxon>
        <taxon>Vertebrata</taxon>
        <taxon>Euteleostomi</taxon>
        <taxon>Actinopterygii</taxon>
        <taxon>Neopterygii</taxon>
        <taxon>Teleostei</taxon>
        <taxon>Neoteleostei</taxon>
        <taxon>Acanthomorphata</taxon>
        <taxon>Eupercaria</taxon>
        <taxon>Tetraodontiformes</taxon>
        <taxon>Tetradontoidea</taxon>
        <taxon>Tetraodontidae</taxon>
        <taxon>Tetraodon</taxon>
    </lineage>
</organism>
<feature type="signal peptide" evidence="16">
    <location>
        <begin position="1"/>
        <end position="23"/>
    </location>
</feature>
<feature type="domain" description="Thyroglobulin type-1" evidence="19">
    <location>
        <begin position="1515"/>
        <end position="1547"/>
    </location>
</feature>
<keyword evidence="8" id="KW-0084">Basement membrane</keyword>
<dbReference type="InterPro" id="IPR003886">
    <property type="entry name" value="NIDO_dom"/>
</dbReference>
<evidence type="ECO:0000313" key="21">
    <source>
        <dbReference type="EMBL" id="CAG00988.1"/>
    </source>
</evidence>
<dbReference type="InterPro" id="IPR006605">
    <property type="entry name" value="G2_nidogen/fibulin_G2F"/>
</dbReference>
<feature type="domain" description="Thyroglobulin type-1" evidence="19">
    <location>
        <begin position="814"/>
        <end position="884"/>
    </location>
</feature>
<dbReference type="Gene3D" id="4.10.800.10">
    <property type="entry name" value="Thyroglobulin type-1"/>
    <property type="match status" value="9"/>
</dbReference>
<keyword evidence="4 12" id="KW-0245">EGF-like domain</keyword>
<dbReference type="PANTHER" id="PTHR12352:SF3">
    <property type="entry name" value="NIDOGEN-2"/>
    <property type="match status" value="1"/>
</dbReference>
<dbReference type="SMART" id="SM00179">
    <property type="entry name" value="EGF_CA"/>
    <property type="match status" value="2"/>
</dbReference>
<dbReference type="PROSITE" id="PS50993">
    <property type="entry name" value="NIDOGEN_G2"/>
    <property type="match status" value="1"/>
</dbReference>
<dbReference type="InterPro" id="IPR000716">
    <property type="entry name" value="Thyroglobulin_1"/>
</dbReference>
<dbReference type="InterPro" id="IPR001881">
    <property type="entry name" value="EGF-like_Ca-bd_dom"/>
</dbReference>
<dbReference type="CDD" id="cd00255">
    <property type="entry name" value="nidG2"/>
    <property type="match status" value="1"/>
</dbReference>
<dbReference type="InterPro" id="IPR011042">
    <property type="entry name" value="6-blade_b-propeller_TolB-like"/>
</dbReference>
<evidence type="ECO:0000256" key="16">
    <source>
        <dbReference type="SAM" id="SignalP"/>
    </source>
</evidence>
<feature type="region of interest" description="Disordered" evidence="15">
    <location>
        <begin position="1532"/>
        <end position="1576"/>
    </location>
</feature>
<dbReference type="Pfam" id="PF07474">
    <property type="entry name" value="G2F"/>
    <property type="match status" value="1"/>
</dbReference>
<evidence type="ECO:0000256" key="10">
    <source>
        <dbReference type="ARBA" id="ARBA00023157"/>
    </source>
</evidence>
<reference evidence="21" key="2">
    <citation type="submission" date="2004-02" db="EMBL/GenBank/DDBJ databases">
        <authorList>
            <consortium name="Genoscope"/>
            <consortium name="Whitehead Institute Centre for Genome Research"/>
        </authorList>
    </citation>
    <scope>NUCLEOTIDE SEQUENCE</scope>
</reference>
<dbReference type="KEGG" id="tng:GSTEN00019595G001"/>
<comment type="caution">
    <text evidence="12">Lacks conserved residue(s) required for the propagation of feature annotation.</text>
</comment>
<evidence type="ECO:0000256" key="3">
    <source>
        <dbReference type="ARBA" id="ARBA00022530"/>
    </source>
</evidence>
<name>Q4SEE4_TETNG</name>
<dbReference type="SMART" id="SM00682">
    <property type="entry name" value="G2F"/>
    <property type="match status" value="1"/>
</dbReference>
<dbReference type="Gene3D" id="2.120.10.30">
    <property type="entry name" value="TolB, C-terminal domain"/>
    <property type="match status" value="1"/>
</dbReference>